<protein>
    <submittedName>
        <fullName evidence="2">Uncharacterized protein</fullName>
    </submittedName>
</protein>
<sequence length="116" mass="12978">MYIFIIQHFSYILCSINCPISGVSDIVFSSSCRPDAEPQGCLTFDVSAISLAEGNNIVSEQWMSLEPCPRTENKNAYTPYTGIVLSGSKGLSHPDRSESWSNPRHRSKYRQPPSFE</sequence>
<organism evidence="2 3">
    <name type="scientific">Sesamum alatum</name>
    <dbReference type="NCBI Taxonomy" id="300844"/>
    <lineage>
        <taxon>Eukaryota</taxon>
        <taxon>Viridiplantae</taxon>
        <taxon>Streptophyta</taxon>
        <taxon>Embryophyta</taxon>
        <taxon>Tracheophyta</taxon>
        <taxon>Spermatophyta</taxon>
        <taxon>Magnoliopsida</taxon>
        <taxon>eudicotyledons</taxon>
        <taxon>Gunneridae</taxon>
        <taxon>Pentapetalae</taxon>
        <taxon>asterids</taxon>
        <taxon>lamiids</taxon>
        <taxon>Lamiales</taxon>
        <taxon>Pedaliaceae</taxon>
        <taxon>Sesamum</taxon>
    </lineage>
</organism>
<reference evidence="2" key="1">
    <citation type="submission" date="2020-06" db="EMBL/GenBank/DDBJ databases">
        <authorList>
            <person name="Li T."/>
            <person name="Hu X."/>
            <person name="Zhang T."/>
            <person name="Song X."/>
            <person name="Zhang H."/>
            <person name="Dai N."/>
            <person name="Sheng W."/>
            <person name="Hou X."/>
            <person name="Wei L."/>
        </authorList>
    </citation>
    <scope>NUCLEOTIDE SEQUENCE</scope>
    <source>
        <strain evidence="2">3651</strain>
        <tissue evidence="2">Leaf</tissue>
    </source>
</reference>
<feature type="region of interest" description="Disordered" evidence="1">
    <location>
        <begin position="86"/>
        <end position="116"/>
    </location>
</feature>
<keyword evidence="3" id="KW-1185">Reference proteome</keyword>
<comment type="caution">
    <text evidence="2">The sequence shown here is derived from an EMBL/GenBank/DDBJ whole genome shotgun (WGS) entry which is preliminary data.</text>
</comment>
<dbReference type="AlphaFoldDB" id="A0AAE1Y9Q4"/>
<accession>A0AAE1Y9Q4</accession>
<name>A0AAE1Y9Q4_9LAMI</name>
<reference evidence="2" key="2">
    <citation type="journal article" date="2024" name="Plant">
        <title>Genomic evolution and insights into agronomic trait innovations of Sesamum species.</title>
        <authorList>
            <person name="Miao H."/>
            <person name="Wang L."/>
            <person name="Qu L."/>
            <person name="Liu H."/>
            <person name="Sun Y."/>
            <person name="Le M."/>
            <person name="Wang Q."/>
            <person name="Wei S."/>
            <person name="Zheng Y."/>
            <person name="Lin W."/>
            <person name="Duan Y."/>
            <person name="Cao H."/>
            <person name="Xiong S."/>
            <person name="Wang X."/>
            <person name="Wei L."/>
            <person name="Li C."/>
            <person name="Ma Q."/>
            <person name="Ju M."/>
            <person name="Zhao R."/>
            <person name="Li G."/>
            <person name="Mu C."/>
            <person name="Tian Q."/>
            <person name="Mei H."/>
            <person name="Zhang T."/>
            <person name="Gao T."/>
            <person name="Zhang H."/>
        </authorList>
    </citation>
    <scope>NUCLEOTIDE SEQUENCE</scope>
    <source>
        <strain evidence="2">3651</strain>
    </source>
</reference>
<dbReference type="EMBL" id="JACGWO010000006">
    <property type="protein sequence ID" value="KAK4425791.1"/>
    <property type="molecule type" value="Genomic_DNA"/>
</dbReference>
<gene>
    <name evidence="2" type="ORF">Salat_1773100</name>
</gene>
<evidence type="ECO:0000313" key="2">
    <source>
        <dbReference type="EMBL" id="KAK4425791.1"/>
    </source>
</evidence>
<evidence type="ECO:0000256" key="1">
    <source>
        <dbReference type="SAM" id="MobiDB-lite"/>
    </source>
</evidence>
<evidence type="ECO:0000313" key="3">
    <source>
        <dbReference type="Proteomes" id="UP001293254"/>
    </source>
</evidence>
<proteinExistence type="predicted"/>
<dbReference type="Proteomes" id="UP001293254">
    <property type="component" value="Unassembled WGS sequence"/>
</dbReference>